<comment type="pathway">
    <text evidence="1">Amino-acid biosynthesis; L-asparagine biosynthesis; L-asparagine from L-aspartate (L-Gln route): step 1/1.</text>
</comment>
<name>A0A6B3VWU9_9BACI</name>
<dbReference type="InterPro" id="IPR029055">
    <property type="entry name" value="Ntn_hydrolases_N"/>
</dbReference>
<evidence type="ECO:0000256" key="2">
    <source>
        <dbReference type="ARBA" id="ARBA00012737"/>
    </source>
</evidence>
<evidence type="ECO:0000313" key="5">
    <source>
        <dbReference type="EMBL" id="MBA4536427.1"/>
    </source>
</evidence>
<dbReference type="Proteomes" id="UP000570010">
    <property type="component" value="Unassembled WGS sequence"/>
</dbReference>
<keyword evidence="7" id="KW-1185">Reference proteome</keyword>
<protein>
    <recommendedName>
        <fullName evidence="2">asparagine synthase (glutamine-hydrolyzing)</fullName>
        <ecNumber evidence="2">6.3.5.4</ecNumber>
    </recommendedName>
</protein>
<evidence type="ECO:0000313" key="8">
    <source>
        <dbReference type="Proteomes" id="UP000570010"/>
    </source>
</evidence>
<evidence type="ECO:0000313" key="6">
    <source>
        <dbReference type="EMBL" id="NEY80795.1"/>
    </source>
</evidence>
<sequence>MQIFLAYQLFKNISEEEINKRILNIENYFFHHFNKKNLIKGYSSLDHIGLIFWQPTLKHYSFPAWKENGDRSICTIYAPSGWEQIVKHKNEATAPFQLVEVLNRNPARFNQFTPPLIFSYLDKKRQELKIFNDGLGMAKLYCLKTDSGYFFSNKVSALYLFAKERAVMDKRGWHIFAQAGWFMGNSSSIKGSYRVQPGRSIILKNNQTTQIKNLNLNSLDAWVNPRKREEQPFSEHVESILTTTKSFFNMFDYPVTSMLSGGKDSRVTSAMMIKSGIDCSFRTIGPLKQEMEIAKLLLRRINLQDRHHIIEKKDQNHKQNPIPLAERLSMLHVVFDGDYTPVKQTGMITKASIYRLSNVLIGGTGGEIAIGKYYSNPEMRKKIIAKGSVGPEWRLLSSLSLDQAEACHDIKAEVRQVINEALQLGLKGLEILDYFFLKERVGRWDPKGGHFNSFTPFTTPSFITLAFKQTPLEKANFTLHKKLIHYLIPKWSTIPFYKADIKKEKRDEKAEKKMRIWQNNDRHFVDEILYSTQLWKEFFDEKKVLHFWQTAKKKGLFPRYEALFQRIVWLASFKQHLSSLNQHIK</sequence>
<dbReference type="EMBL" id="JACEIO010000007">
    <property type="protein sequence ID" value="MBA4536427.1"/>
    <property type="molecule type" value="Genomic_DNA"/>
</dbReference>
<dbReference type="RefSeq" id="WP_163240554.1">
    <property type="nucleotide sequence ID" value="NZ_JAAIWN010000007.1"/>
</dbReference>
<evidence type="ECO:0000256" key="1">
    <source>
        <dbReference type="ARBA" id="ARBA00005187"/>
    </source>
</evidence>
<dbReference type="PANTHER" id="PTHR43284">
    <property type="entry name" value="ASPARAGINE SYNTHETASE (GLUTAMINE-HYDROLYZING)"/>
    <property type="match status" value="1"/>
</dbReference>
<dbReference type="PANTHER" id="PTHR43284:SF1">
    <property type="entry name" value="ASPARAGINE SYNTHETASE"/>
    <property type="match status" value="1"/>
</dbReference>
<organism evidence="6 7">
    <name type="scientific">Bacillus aquiflavi</name>
    <dbReference type="NCBI Taxonomy" id="2672567"/>
    <lineage>
        <taxon>Bacteria</taxon>
        <taxon>Bacillati</taxon>
        <taxon>Bacillota</taxon>
        <taxon>Bacilli</taxon>
        <taxon>Bacillales</taxon>
        <taxon>Bacillaceae</taxon>
        <taxon>Bacillus</taxon>
    </lineage>
</organism>
<comment type="catalytic activity">
    <reaction evidence="4">
        <text>L-aspartate + L-glutamine + ATP + H2O = L-asparagine + L-glutamate + AMP + diphosphate + H(+)</text>
        <dbReference type="Rhea" id="RHEA:12228"/>
        <dbReference type="ChEBI" id="CHEBI:15377"/>
        <dbReference type="ChEBI" id="CHEBI:15378"/>
        <dbReference type="ChEBI" id="CHEBI:29985"/>
        <dbReference type="ChEBI" id="CHEBI:29991"/>
        <dbReference type="ChEBI" id="CHEBI:30616"/>
        <dbReference type="ChEBI" id="CHEBI:33019"/>
        <dbReference type="ChEBI" id="CHEBI:58048"/>
        <dbReference type="ChEBI" id="CHEBI:58359"/>
        <dbReference type="ChEBI" id="CHEBI:456215"/>
        <dbReference type="EC" id="6.3.5.4"/>
    </reaction>
</comment>
<dbReference type="GO" id="GO:0006529">
    <property type="term" value="P:asparagine biosynthetic process"/>
    <property type="evidence" value="ECO:0007669"/>
    <property type="project" value="UniProtKB-KW"/>
</dbReference>
<dbReference type="AlphaFoldDB" id="A0A6B3VWU9"/>
<dbReference type="InterPro" id="IPR051786">
    <property type="entry name" value="ASN_synthetase/amidase"/>
</dbReference>
<dbReference type="GO" id="GO:0004066">
    <property type="term" value="F:asparagine synthase (glutamine-hydrolyzing) activity"/>
    <property type="evidence" value="ECO:0007669"/>
    <property type="project" value="UniProtKB-EC"/>
</dbReference>
<dbReference type="EMBL" id="JAAIWN010000007">
    <property type="protein sequence ID" value="NEY80795.1"/>
    <property type="molecule type" value="Genomic_DNA"/>
</dbReference>
<reference evidence="6 7" key="1">
    <citation type="submission" date="2020-02" db="EMBL/GenBank/DDBJ databases">
        <title>Bacillus aquiflavi sp. nov., isolated from yellow water of strong flavor Chinese baijiu in Yibin region of China.</title>
        <authorList>
            <person name="Xie J."/>
        </authorList>
    </citation>
    <scope>NUCLEOTIDE SEQUENCE [LARGE SCALE GENOMIC DNA]</scope>
    <source>
        <strain evidence="6 7">3H-10</strain>
    </source>
</reference>
<dbReference type="EC" id="6.3.5.4" evidence="2"/>
<reference evidence="5 8" key="2">
    <citation type="submission" date="2020-07" db="EMBL/GenBank/DDBJ databases">
        <authorList>
            <person name="Feng H."/>
        </authorList>
    </citation>
    <scope>NUCLEOTIDE SEQUENCE [LARGE SCALE GENOMIC DNA]</scope>
    <source>
        <strain evidence="8">s-12</strain>
        <strain evidence="5">S-12</strain>
    </source>
</reference>
<dbReference type="SUPFAM" id="SSF56235">
    <property type="entry name" value="N-terminal nucleophile aminohydrolases (Ntn hydrolases)"/>
    <property type="match status" value="1"/>
</dbReference>
<gene>
    <name evidence="6" type="ORF">G4D64_04490</name>
    <name evidence="5" type="ORF">H1Z61_04525</name>
</gene>
<keyword evidence="3" id="KW-0061">Asparagine biosynthesis</keyword>
<dbReference type="SUPFAM" id="SSF52402">
    <property type="entry name" value="Adenine nucleotide alpha hydrolases-like"/>
    <property type="match status" value="1"/>
</dbReference>
<evidence type="ECO:0000256" key="4">
    <source>
        <dbReference type="ARBA" id="ARBA00048741"/>
    </source>
</evidence>
<accession>A0A6B3VWU9</accession>
<evidence type="ECO:0000256" key="3">
    <source>
        <dbReference type="ARBA" id="ARBA00022888"/>
    </source>
</evidence>
<keyword evidence="3" id="KW-0028">Amino-acid biosynthesis</keyword>
<comment type="caution">
    <text evidence="6">The sequence shown here is derived from an EMBL/GenBank/DDBJ whole genome shotgun (WGS) entry which is preliminary data.</text>
</comment>
<dbReference type="Proteomes" id="UP000472971">
    <property type="component" value="Unassembled WGS sequence"/>
</dbReference>
<proteinExistence type="predicted"/>
<evidence type="ECO:0000313" key="7">
    <source>
        <dbReference type="Proteomes" id="UP000472971"/>
    </source>
</evidence>